<reference evidence="4 5" key="1">
    <citation type="submission" date="2014-10" db="EMBL/GenBank/DDBJ databases">
        <authorList>
            <person name="Seo M.-J."/>
            <person name="Seok Y.J."/>
            <person name="Cha I.-T."/>
        </authorList>
    </citation>
    <scope>NUCLEOTIDE SEQUENCE [LARGE SCALE GENOMIC DNA]</scope>
    <source>
        <strain evidence="4 5">NEU</strain>
    </source>
</reference>
<feature type="domain" description="KfrA N-terminal DNA-binding" evidence="3">
    <location>
        <begin position="34"/>
        <end position="143"/>
    </location>
</feature>
<feature type="coiled-coil region" evidence="1">
    <location>
        <begin position="123"/>
        <end position="224"/>
    </location>
</feature>
<evidence type="ECO:0000313" key="5">
    <source>
        <dbReference type="Proteomes" id="UP000180246"/>
    </source>
</evidence>
<accession>A0A1S2N914</accession>
<dbReference type="EMBL" id="JRYB01000001">
    <property type="protein sequence ID" value="OIJ41578.1"/>
    <property type="molecule type" value="Genomic_DNA"/>
</dbReference>
<gene>
    <name evidence="4" type="ORF">LO55_3981</name>
</gene>
<evidence type="ECO:0000256" key="1">
    <source>
        <dbReference type="SAM" id="Coils"/>
    </source>
</evidence>
<dbReference type="AlphaFoldDB" id="A0A1S2N914"/>
<evidence type="ECO:0000256" key="2">
    <source>
        <dbReference type="SAM" id="MobiDB-lite"/>
    </source>
</evidence>
<comment type="caution">
    <text evidence="4">The sequence shown here is derived from an EMBL/GenBank/DDBJ whole genome shotgun (WGS) entry which is preliminary data.</text>
</comment>
<dbReference type="RefSeq" id="WP_071362777.1">
    <property type="nucleotide sequence ID" value="NZ_DALZDZ010000012.1"/>
</dbReference>
<feature type="region of interest" description="Disordered" evidence="2">
    <location>
        <begin position="321"/>
        <end position="355"/>
    </location>
</feature>
<protein>
    <recommendedName>
        <fullName evidence="3">KfrA N-terminal DNA-binding domain-containing protein</fullName>
    </recommendedName>
</protein>
<evidence type="ECO:0000259" key="3">
    <source>
        <dbReference type="Pfam" id="PF11740"/>
    </source>
</evidence>
<dbReference type="InterPro" id="IPR021104">
    <property type="entry name" value="KfrA_DNA-bd_N"/>
</dbReference>
<feature type="coiled-coil region" evidence="1">
    <location>
        <begin position="275"/>
        <end position="302"/>
    </location>
</feature>
<evidence type="ECO:0000313" key="4">
    <source>
        <dbReference type="EMBL" id="OIJ41578.1"/>
    </source>
</evidence>
<dbReference type="Proteomes" id="UP000180246">
    <property type="component" value="Unassembled WGS sequence"/>
</dbReference>
<proteinExistence type="predicted"/>
<name>A0A1S2N914_9BURK</name>
<dbReference type="Pfam" id="PF11740">
    <property type="entry name" value="KfrA_N"/>
    <property type="match status" value="1"/>
</dbReference>
<organism evidence="4 5">
    <name type="scientific">Massilia timonae</name>
    <dbReference type="NCBI Taxonomy" id="47229"/>
    <lineage>
        <taxon>Bacteria</taxon>
        <taxon>Pseudomonadati</taxon>
        <taxon>Pseudomonadota</taxon>
        <taxon>Betaproteobacteria</taxon>
        <taxon>Burkholderiales</taxon>
        <taxon>Oxalobacteraceae</taxon>
        <taxon>Telluria group</taxon>
        <taxon>Massilia</taxon>
    </lineage>
</organism>
<sequence length="355" mass="39525">MLERNDLDTALQEDVESLRAAYPRTPDLYREVCIVMFFRYGITPTANKLYQLVRKGSMSAPTEALRGFWGDLRRSGKVELGQPSLPNDLAQAAGDLVSKLWSSAQASANQSFDEFRQTTAHERDLALRDKQTVQDQLDNADRELQVLSAKLEAASRENAILREEAAVSASAAAEMNAKLADARQAVSEAGRQLQAIRAEHAAEIERVTARIAQAEERYAALEHRALVEIDRERTAVNKMEKALESERSLSAASLQRLQSELTQSQIEGAKRDRDFSALKDNLKAATNERNIARDKVEQLQSITSDLTSQIAVERARAEVLREQLNRRPSTSKRVSKPSRQGEISAARRSKAKPAT</sequence>
<keyword evidence="1" id="KW-0175">Coiled coil</keyword>